<protein>
    <submittedName>
        <fullName evidence="3">Cold-shock protein</fullName>
    </submittedName>
</protein>
<dbReference type="InterPro" id="IPR012340">
    <property type="entry name" value="NA-bd_OB-fold"/>
</dbReference>
<dbReference type="Pfam" id="PF00313">
    <property type="entry name" value="CSD"/>
    <property type="match status" value="1"/>
</dbReference>
<evidence type="ECO:0000313" key="3">
    <source>
        <dbReference type="EMBL" id="MFC6085091.1"/>
    </source>
</evidence>
<dbReference type="SMART" id="SM00357">
    <property type="entry name" value="CSP"/>
    <property type="match status" value="1"/>
</dbReference>
<dbReference type="Proteomes" id="UP001596137">
    <property type="component" value="Unassembled WGS sequence"/>
</dbReference>
<comment type="caution">
    <text evidence="3">The sequence shown here is derived from an EMBL/GenBank/DDBJ whole genome shotgun (WGS) entry which is preliminary data.</text>
</comment>
<evidence type="ECO:0000256" key="1">
    <source>
        <dbReference type="SAM" id="MobiDB-lite"/>
    </source>
</evidence>
<feature type="domain" description="CSD" evidence="2">
    <location>
        <begin position="9"/>
        <end position="78"/>
    </location>
</feature>
<gene>
    <name evidence="3" type="ORF">ACFP1K_28280</name>
</gene>
<dbReference type="EMBL" id="JBHSRF010000055">
    <property type="protein sequence ID" value="MFC6085091.1"/>
    <property type="molecule type" value="Genomic_DNA"/>
</dbReference>
<dbReference type="Gene3D" id="2.40.50.140">
    <property type="entry name" value="Nucleic acid-binding proteins"/>
    <property type="match status" value="1"/>
</dbReference>
<sequence>MMSVGPGEVAVGTVVEWKDDEGWGVLRSADVSGDVFAHFSAIVGVEGYRSLVPGQRVRFTWERGRQDGFDFRAIEVFGGDDLTPGPPGAAGERDRDGAYSSSLRIDFDPGTD</sequence>
<reference evidence="4" key="1">
    <citation type="journal article" date="2019" name="Int. J. Syst. Evol. Microbiol.">
        <title>The Global Catalogue of Microorganisms (GCM) 10K type strain sequencing project: providing services to taxonomists for standard genome sequencing and annotation.</title>
        <authorList>
            <consortium name="The Broad Institute Genomics Platform"/>
            <consortium name="The Broad Institute Genome Sequencing Center for Infectious Disease"/>
            <person name="Wu L."/>
            <person name="Ma J."/>
        </authorList>
    </citation>
    <scope>NUCLEOTIDE SEQUENCE [LARGE SCALE GENOMIC DNA]</scope>
    <source>
        <strain evidence="4">JCM 30346</strain>
    </source>
</reference>
<dbReference type="RefSeq" id="WP_380758857.1">
    <property type="nucleotide sequence ID" value="NZ_JBHSRF010000055.1"/>
</dbReference>
<evidence type="ECO:0000259" key="2">
    <source>
        <dbReference type="PROSITE" id="PS51857"/>
    </source>
</evidence>
<dbReference type="PROSITE" id="PS51857">
    <property type="entry name" value="CSD_2"/>
    <property type="match status" value="1"/>
</dbReference>
<dbReference type="InterPro" id="IPR002059">
    <property type="entry name" value="CSP_DNA-bd"/>
</dbReference>
<proteinExistence type="predicted"/>
<name>A0ABW1NPE7_9ACTN</name>
<dbReference type="SUPFAM" id="SSF50249">
    <property type="entry name" value="Nucleic acid-binding proteins"/>
    <property type="match status" value="1"/>
</dbReference>
<keyword evidence="4" id="KW-1185">Reference proteome</keyword>
<dbReference type="InterPro" id="IPR011129">
    <property type="entry name" value="CSD"/>
</dbReference>
<organism evidence="3 4">
    <name type="scientific">Sphaerisporangium aureirubrum</name>
    <dbReference type="NCBI Taxonomy" id="1544736"/>
    <lineage>
        <taxon>Bacteria</taxon>
        <taxon>Bacillati</taxon>
        <taxon>Actinomycetota</taxon>
        <taxon>Actinomycetes</taxon>
        <taxon>Streptosporangiales</taxon>
        <taxon>Streptosporangiaceae</taxon>
        <taxon>Sphaerisporangium</taxon>
    </lineage>
</organism>
<feature type="region of interest" description="Disordered" evidence="1">
    <location>
        <begin position="79"/>
        <end position="112"/>
    </location>
</feature>
<accession>A0ABW1NPE7</accession>
<evidence type="ECO:0000313" key="4">
    <source>
        <dbReference type="Proteomes" id="UP001596137"/>
    </source>
</evidence>